<dbReference type="RefSeq" id="WP_004194064.1">
    <property type="nucleotide sequence ID" value="NZ_AP023391.1"/>
</dbReference>
<gene>
    <name evidence="4" type="ORF">FH692_08750</name>
    <name evidence="2" type="ORF">HU146_07840</name>
    <name evidence="3" type="ORF">SSU1300283_00461</name>
</gene>
<dbReference type="EMBL" id="VIEK01000014">
    <property type="protein sequence ID" value="TQE87325.1"/>
    <property type="molecule type" value="Genomic_DNA"/>
</dbReference>
<reference evidence="3 6" key="3">
    <citation type="submission" date="2020-07" db="EMBL/GenBank/DDBJ databases">
        <title>Complete genome sequences of Streptococcus suis pig pathogenic strain 10, 13-00283-02 and 16085/3b.</title>
        <authorList>
            <person name="Bunk B."/>
            <person name="Jakobczak B."/>
            <person name="Florian V."/>
            <person name="Dittmar D."/>
            <person name="Maeder U."/>
            <person name="Jarek M."/>
            <person name="Baums C.G."/>
            <person name="Haeussler S."/>
            <person name="Voelker U."/>
            <person name="Michalik S."/>
        </authorList>
    </citation>
    <scope>NUCLEOTIDE SEQUENCE [LARGE SCALE GENOMIC DNA]</scope>
    <source>
        <strain evidence="3 6">13-00283-02</strain>
    </source>
</reference>
<dbReference type="EMBL" id="JABXEU010000021">
    <property type="protein sequence ID" value="NVH37157.1"/>
    <property type="molecule type" value="Genomic_DNA"/>
</dbReference>
<proteinExistence type="predicted"/>
<organism evidence="4 5">
    <name type="scientific">Streptococcus suis</name>
    <dbReference type="NCBI Taxonomy" id="1307"/>
    <lineage>
        <taxon>Bacteria</taxon>
        <taxon>Bacillati</taxon>
        <taxon>Bacillota</taxon>
        <taxon>Bacilli</taxon>
        <taxon>Lactobacillales</taxon>
        <taxon>Streptococcaceae</taxon>
        <taxon>Streptococcus</taxon>
    </lineage>
</organism>
<reference evidence="2 7" key="2">
    <citation type="submission" date="2020-06" db="EMBL/GenBank/DDBJ databases">
        <title>Pan-genome analysis of Streptococcus suis serotype 2 revealed genomic diversity among strains of different virulence.</title>
        <authorList>
            <person name="Guo G."/>
            <person name="Zhang W."/>
        </authorList>
    </citation>
    <scope>NUCLEOTIDE SEQUENCE [LARGE SCALE GENOMIC DNA]</scope>
    <source>
        <strain evidence="2 7">ZJ92091101</strain>
    </source>
</reference>
<dbReference type="AlphaFoldDB" id="A0A0Z8EMG5"/>
<dbReference type="EMBL" id="CP058741">
    <property type="protein sequence ID" value="QOE27784.1"/>
    <property type="molecule type" value="Genomic_DNA"/>
</dbReference>
<dbReference type="OrthoDB" id="9807077at2"/>
<evidence type="ECO:0000313" key="4">
    <source>
        <dbReference type="EMBL" id="TQE87325.1"/>
    </source>
</evidence>
<evidence type="ECO:0000256" key="1">
    <source>
        <dbReference type="SAM" id="Phobius"/>
    </source>
</evidence>
<keyword evidence="1" id="KW-0472">Membrane</keyword>
<dbReference type="Proteomes" id="UP000548355">
    <property type="component" value="Unassembled WGS sequence"/>
</dbReference>
<sequence length="143" mass="16644">MKSLTQTFTKKQKLVVVIVVILSVAIGFWKWRDTFFNTYYPDDTSIQGQLFPNVANTKIETVENVLPFSDVKYDKIIIRIGSLSSEYDDSNQSSKANNIINRKTLDENFIQWLIEAFDEEEAKKISDHIEVYYRGEIISEISY</sequence>
<name>A0A0Z8EMG5_STRSU</name>
<evidence type="ECO:0000313" key="7">
    <source>
        <dbReference type="Proteomes" id="UP000548355"/>
    </source>
</evidence>
<evidence type="ECO:0000313" key="2">
    <source>
        <dbReference type="EMBL" id="NVH37157.1"/>
    </source>
</evidence>
<dbReference type="Proteomes" id="UP000315224">
    <property type="component" value="Unassembled WGS sequence"/>
</dbReference>
<keyword evidence="1" id="KW-0812">Transmembrane</keyword>
<evidence type="ECO:0000313" key="6">
    <source>
        <dbReference type="Proteomes" id="UP000516797"/>
    </source>
</evidence>
<dbReference type="Proteomes" id="UP000516797">
    <property type="component" value="Chromosome"/>
</dbReference>
<keyword evidence="1" id="KW-1133">Transmembrane helix</keyword>
<evidence type="ECO:0000313" key="5">
    <source>
        <dbReference type="Proteomes" id="UP000315224"/>
    </source>
</evidence>
<evidence type="ECO:0000313" key="3">
    <source>
        <dbReference type="EMBL" id="QOE27784.1"/>
    </source>
</evidence>
<feature type="transmembrane region" description="Helical" evidence="1">
    <location>
        <begin position="12"/>
        <end position="31"/>
    </location>
</feature>
<protein>
    <submittedName>
        <fullName evidence="4">Uncharacterized protein</fullName>
    </submittedName>
</protein>
<reference evidence="4 5" key="1">
    <citation type="submission" date="2019-06" db="EMBL/GenBank/DDBJ databases">
        <title>Comprehensive assessment of Oxford Nanopore MinION sequencing for bacterial characterization and routine diagnosis.</title>
        <authorList>
            <person name="Tan S."/>
            <person name="Dvorak C.M.T."/>
            <person name="Gebhart C."/>
            <person name="Estrada A."/>
            <person name="Marthaler D.G."/>
            <person name="Murtaugh M.P."/>
        </authorList>
    </citation>
    <scope>NUCLEOTIDE SEQUENCE [LARGE SCALE GENOMIC DNA]</scope>
    <source>
        <strain evidence="4 5">2017UMN1435.21</strain>
    </source>
</reference>
<accession>A0A0Z8EMG5</accession>